<evidence type="ECO:0000313" key="2">
    <source>
        <dbReference type="EMBL" id="KAK8040639.1"/>
    </source>
</evidence>
<feature type="compositionally biased region" description="Low complexity" evidence="1">
    <location>
        <begin position="156"/>
        <end position="165"/>
    </location>
</feature>
<dbReference type="PRINTS" id="PR01217">
    <property type="entry name" value="PRICHEXTENSN"/>
</dbReference>
<name>A0ABR1T424_9PEZI</name>
<sequence>MEMHPSNPFFNRGTHESREPSPGPKSSAPSERHSTNPFRRPKRTTMPTGHEDTDDSNAELPTGHTDNDCDSPDLPTTSGPGPDPDPEIPDLTATAGTSPSTAMPDSPQESPSHHDSASTSTALGPTTPAVGRIPVDIRARRAGRRGLNLHVHWGDQDAAAPSSSTPAPPQDDDQPVEATPEQHQNLAARSPPNPPNQPPTTQSAPDPGASQPNNNMFIIQ</sequence>
<comment type="caution">
    <text evidence="2">The sequence shown here is derived from an EMBL/GenBank/DDBJ whole genome shotgun (WGS) entry which is preliminary data.</text>
</comment>
<gene>
    <name evidence="2" type="ORF">PG991_000427</name>
</gene>
<evidence type="ECO:0000313" key="3">
    <source>
        <dbReference type="Proteomes" id="UP001396898"/>
    </source>
</evidence>
<feature type="compositionally biased region" description="Polar residues" evidence="1">
    <location>
        <begin position="210"/>
        <end position="220"/>
    </location>
</feature>
<evidence type="ECO:0000256" key="1">
    <source>
        <dbReference type="SAM" id="MobiDB-lite"/>
    </source>
</evidence>
<dbReference type="EMBL" id="JAQQWI010000001">
    <property type="protein sequence ID" value="KAK8040639.1"/>
    <property type="molecule type" value="Genomic_DNA"/>
</dbReference>
<feature type="compositionally biased region" description="Polar residues" evidence="1">
    <location>
        <begin position="94"/>
        <end position="110"/>
    </location>
</feature>
<dbReference type="Proteomes" id="UP001396898">
    <property type="component" value="Unassembled WGS sequence"/>
</dbReference>
<keyword evidence="3" id="KW-1185">Reference proteome</keyword>
<accession>A0ABR1T424</accession>
<feature type="region of interest" description="Disordered" evidence="1">
    <location>
        <begin position="1"/>
        <end position="220"/>
    </location>
</feature>
<organism evidence="2 3">
    <name type="scientific">Apiospora marii</name>
    <dbReference type="NCBI Taxonomy" id="335849"/>
    <lineage>
        <taxon>Eukaryota</taxon>
        <taxon>Fungi</taxon>
        <taxon>Dikarya</taxon>
        <taxon>Ascomycota</taxon>
        <taxon>Pezizomycotina</taxon>
        <taxon>Sordariomycetes</taxon>
        <taxon>Xylariomycetidae</taxon>
        <taxon>Amphisphaeriales</taxon>
        <taxon>Apiosporaceae</taxon>
        <taxon>Apiospora</taxon>
    </lineage>
</organism>
<protein>
    <submittedName>
        <fullName evidence="2">Uncharacterized protein</fullName>
    </submittedName>
</protein>
<reference evidence="2 3" key="1">
    <citation type="submission" date="2023-01" db="EMBL/GenBank/DDBJ databases">
        <title>Analysis of 21 Apiospora genomes using comparative genomics revels a genus with tremendous synthesis potential of carbohydrate active enzymes and secondary metabolites.</title>
        <authorList>
            <person name="Sorensen T."/>
        </authorList>
    </citation>
    <scope>NUCLEOTIDE SEQUENCE [LARGE SCALE GENOMIC DNA]</scope>
    <source>
        <strain evidence="2 3">CBS 20057</strain>
    </source>
</reference>
<proteinExistence type="predicted"/>